<dbReference type="PIR" id="E75633">
    <property type="entry name" value="E75633"/>
</dbReference>
<dbReference type="Gene3D" id="3.40.50.150">
    <property type="entry name" value="Vaccinia Virus protein VP39"/>
    <property type="match status" value="1"/>
</dbReference>
<dbReference type="PANTHER" id="PTHR33841">
    <property type="entry name" value="DNA METHYLTRANSFERASE YEEA-RELATED"/>
    <property type="match status" value="1"/>
</dbReference>
<dbReference type="GO" id="GO:0032259">
    <property type="term" value="P:methylation"/>
    <property type="evidence" value="ECO:0007669"/>
    <property type="project" value="UniProtKB-KW"/>
</dbReference>
<dbReference type="EMBL" id="AE001826">
    <property type="protein sequence ID" value="AAF12567.1"/>
    <property type="molecule type" value="Genomic_DNA"/>
</dbReference>
<dbReference type="EnsemblBacteria" id="AAF12567">
    <property type="protein sequence ID" value="AAF12567"/>
    <property type="gene ID" value="DR_B0138"/>
</dbReference>
<dbReference type="OrthoDB" id="9815272at2"/>
<sequence>MSGDLAPLTAMVRALDKIEPDSAEHVQAQQSTYHAIRQNARLQEQQRLADAWCAAFVAPKTPGQPALTTATLHALKRTPDAPALQPVRQLVSDVAAQYAFLHPHIEFPDVFGDAQKGGFDCVLGNPPWEHTELKEKEWFAPRKPEIADAATGALRKKMIEGLAENDPKLYADFLFARREADAVSHFVSASGRYPLTARGRINTYAIFSELCRNSLNPCGRLGIIVPTGIATDDTTKFFFQSLMDKKSLVSLYDFENREGIFPGVHRSFKFCMLTASGEKRPNNAAQFAFFALNADEARDPGKVFSLSPAEIALLNPNTRTAPVFRSSRDAAITKGIYQRVPVLLNEATGENPWGISFKQGLFNMTSDSGLFRTAAQLDAEGWTLDGNRYRKGPAQMLPLYEAKLMHQFDHRFATYTENGETRDITSAEKADPDCLPLPRYWVAEAEVEDRLIQKDKNGRVTWEWTRDWLMGFRDIARVTDERTAIFGLFPPYGSGNTMPFMFSGTSALAASALFIDSGTTWRREVNLGGAARLATLHFDS</sequence>
<evidence type="ECO:0000313" key="5">
    <source>
        <dbReference type="EMBL" id="AAF12567.1"/>
    </source>
</evidence>
<name>Q9RZI9_DEIRA</name>
<evidence type="ECO:0000256" key="4">
    <source>
        <dbReference type="ARBA" id="ARBA00047942"/>
    </source>
</evidence>
<dbReference type="GeneID" id="69519386"/>
<protein>
    <recommendedName>
        <fullName evidence="1">site-specific DNA-methyltransferase (adenine-specific)</fullName>
        <ecNumber evidence="1">2.1.1.72</ecNumber>
    </recommendedName>
</protein>
<reference evidence="5 6" key="1">
    <citation type="journal article" date="1999" name="Science">
        <title>Genome sequence of the radioresistant bacterium Deinococcus radiodurans R1.</title>
        <authorList>
            <person name="White O."/>
            <person name="Eisen J.A."/>
            <person name="Heidelberg J.F."/>
            <person name="Hickey E.K."/>
            <person name="Peterson J.D."/>
            <person name="Dodson R.J."/>
            <person name="Haft D.H."/>
            <person name="Gwinn M.L."/>
            <person name="Nelson W.C."/>
            <person name="Richardson D.L."/>
            <person name="Moffat K.S."/>
            <person name="Qin H."/>
            <person name="Jiang L."/>
            <person name="Pamphile W."/>
            <person name="Crosby M."/>
            <person name="Shen M."/>
            <person name="Vamathevan J.J."/>
            <person name="Lam P."/>
            <person name="McDonald L."/>
            <person name="Utterback T."/>
            <person name="Zalewski C."/>
            <person name="Makarova K.S."/>
            <person name="Aravind L."/>
            <person name="Daly M.J."/>
            <person name="Minton K.W."/>
            <person name="Fleischmann R.D."/>
            <person name="Ketchum K.A."/>
            <person name="Nelson K.E."/>
            <person name="Salzberg S."/>
            <person name="Smith H.O."/>
            <person name="Venter J.C."/>
            <person name="Fraser C.M."/>
        </authorList>
    </citation>
    <scope>NUCLEOTIDE SEQUENCE [LARGE SCALE GENOMIC DNA]</scope>
    <source>
        <strain evidence="6">ATCC 13939 / DSM 20539 / JCM 16871 / LMG 4051 / NBRC 15346 / NCIMB 9279 / R1 / VKM B-1422</strain>
    </source>
</reference>
<dbReference type="InterPro" id="IPR029063">
    <property type="entry name" value="SAM-dependent_MTases_sf"/>
</dbReference>
<keyword evidence="5" id="KW-0614">Plasmid</keyword>
<geneLocation type="plasmid" evidence="6">
    <name>megaplasmid MP1</name>
</geneLocation>
<organism evidence="5 6">
    <name type="scientific">Deinococcus radiodurans (strain ATCC 13939 / DSM 20539 / JCM 16871 / CCUG 27074 / LMG 4051 / NBRC 15346 / NCIMB 9279 / VKM B-1422 / R1)</name>
    <dbReference type="NCBI Taxonomy" id="243230"/>
    <lineage>
        <taxon>Bacteria</taxon>
        <taxon>Thermotogati</taxon>
        <taxon>Deinococcota</taxon>
        <taxon>Deinococci</taxon>
        <taxon>Deinococcales</taxon>
        <taxon>Deinococcaceae</taxon>
        <taxon>Deinococcus</taxon>
    </lineage>
</organism>
<dbReference type="PATRIC" id="fig|243230.17.peg.135"/>
<dbReference type="RefSeq" id="WP_010883984.1">
    <property type="nucleotide sequence ID" value="NC_000958.1"/>
</dbReference>
<dbReference type="PANTHER" id="PTHR33841:SF1">
    <property type="entry name" value="DNA METHYLTRANSFERASE A"/>
    <property type="match status" value="1"/>
</dbReference>
<dbReference type="InParanoid" id="Q9RZI9"/>
<dbReference type="KEGG" id="dra:DR_B0138"/>
<dbReference type="GO" id="GO:0009007">
    <property type="term" value="F:site-specific DNA-methyltransferase (adenine-specific) activity"/>
    <property type="evidence" value="ECO:0007669"/>
    <property type="project" value="UniProtKB-EC"/>
</dbReference>
<dbReference type="DNASU" id="1799841"/>
<keyword evidence="6" id="KW-1185">Reference proteome</keyword>
<evidence type="ECO:0000313" key="6">
    <source>
        <dbReference type="Proteomes" id="UP000002524"/>
    </source>
</evidence>
<dbReference type="AlphaFoldDB" id="Q9RZI9"/>
<evidence type="ECO:0000256" key="3">
    <source>
        <dbReference type="ARBA" id="ARBA00022679"/>
    </source>
</evidence>
<comment type="catalytic activity">
    <reaction evidence="4">
        <text>a 2'-deoxyadenosine in DNA + S-adenosyl-L-methionine = an N(6)-methyl-2'-deoxyadenosine in DNA + S-adenosyl-L-homocysteine + H(+)</text>
        <dbReference type="Rhea" id="RHEA:15197"/>
        <dbReference type="Rhea" id="RHEA-COMP:12418"/>
        <dbReference type="Rhea" id="RHEA-COMP:12419"/>
        <dbReference type="ChEBI" id="CHEBI:15378"/>
        <dbReference type="ChEBI" id="CHEBI:57856"/>
        <dbReference type="ChEBI" id="CHEBI:59789"/>
        <dbReference type="ChEBI" id="CHEBI:90615"/>
        <dbReference type="ChEBI" id="CHEBI:90616"/>
        <dbReference type="EC" id="2.1.1.72"/>
    </reaction>
</comment>
<dbReference type="SUPFAM" id="SSF53335">
    <property type="entry name" value="S-adenosyl-L-methionine-dependent methyltransferases"/>
    <property type="match status" value="1"/>
</dbReference>
<dbReference type="EC" id="2.1.1.72" evidence="1"/>
<keyword evidence="3" id="KW-0808">Transferase</keyword>
<dbReference type="Proteomes" id="UP000002524">
    <property type="component" value="Plasmid MP1"/>
</dbReference>
<evidence type="ECO:0000256" key="2">
    <source>
        <dbReference type="ARBA" id="ARBA00022603"/>
    </source>
</evidence>
<evidence type="ECO:0000256" key="1">
    <source>
        <dbReference type="ARBA" id="ARBA00011900"/>
    </source>
</evidence>
<dbReference type="HOGENOM" id="CLU_504077_0_0_0"/>
<accession>Q9RZI9</accession>
<proteinExistence type="predicted"/>
<keyword evidence="2" id="KW-0489">Methyltransferase</keyword>
<dbReference type="InterPro" id="IPR050953">
    <property type="entry name" value="N4_N6_ade-DNA_methylase"/>
</dbReference>
<gene>
    <name evidence="5" type="ordered locus">DR_B0138</name>
</gene>